<reference evidence="1" key="1">
    <citation type="journal article" date="2014" name="Front. Microbiol.">
        <title>High frequency of phylogenetically diverse reductive dehalogenase-homologous genes in deep subseafloor sedimentary metagenomes.</title>
        <authorList>
            <person name="Kawai M."/>
            <person name="Futagami T."/>
            <person name="Toyoda A."/>
            <person name="Takaki Y."/>
            <person name="Nishi S."/>
            <person name="Hori S."/>
            <person name="Arai W."/>
            <person name="Tsubouchi T."/>
            <person name="Morono Y."/>
            <person name="Uchiyama I."/>
            <person name="Ito T."/>
            <person name="Fujiyama A."/>
            <person name="Inagaki F."/>
            <person name="Takami H."/>
        </authorList>
    </citation>
    <scope>NUCLEOTIDE SEQUENCE</scope>
    <source>
        <strain evidence="1">Expedition CK06-06</strain>
    </source>
</reference>
<proteinExistence type="predicted"/>
<gene>
    <name evidence="1" type="ORF">S01H4_59275</name>
</gene>
<sequence>MYKFLTLFLVLLYLPATYANRNPFQAATIHNNKQALHTVIIPLHYNDATNVAKLLTEKHSHFLSSAGHISVDKH</sequence>
<comment type="caution">
    <text evidence="1">The sequence shown here is derived from an EMBL/GenBank/DDBJ whole genome shotgun (WGS) entry which is preliminary data.</text>
</comment>
<evidence type="ECO:0000313" key="1">
    <source>
        <dbReference type="EMBL" id="GAH07248.1"/>
    </source>
</evidence>
<accession>X1EEZ7</accession>
<dbReference type="InterPro" id="IPR038591">
    <property type="entry name" value="NolW-like_sf"/>
</dbReference>
<organism evidence="1">
    <name type="scientific">marine sediment metagenome</name>
    <dbReference type="NCBI Taxonomy" id="412755"/>
    <lineage>
        <taxon>unclassified sequences</taxon>
        <taxon>metagenomes</taxon>
        <taxon>ecological metagenomes</taxon>
    </lineage>
</organism>
<name>X1EEZ7_9ZZZZ</name>
<dbReference type="Gene3D" id="3.30.1370.120">
    <property type="match status" value="1"/>
</dbReference>
<dbReference type="EMBL" id="BART01034739">
    <property type="protein sequence ID" value="GAH07248.1"/>
    <property type="molecule type" value="Genomic_DNA"/>
</dbReference>
<feature type="non-terminal residue" evidence="1">
    <location>
        <position position="74"/>
    </location>
</feature>
<dbReference type="AlphaFoldDB" id="X1EEZ7"/>
<protein>
    <submittedName>
        <fullName evidence="1">Uncharacterized protein</fullName>
    </submittedName>
</protein>